<evidence type="ECO:0000256" key="6">
    <source>
        <dbReference type="ARBA" id="ARBA00023004"/>
    </source>
</evidence>
<dbReference type="Gene3D" id="2.40.170.20">
    <property type="entry name" value="TonB-dependent receptor, beta-barrel domain"/>
    <property type="match status" value="1"/>
</dbReference>
<keyword evidence="4" id="KW-0410">Iron transport</keyword>
<comment type="similarity">
    <text evidence="11 12">Belongs to the TonB-dependent receptor family.</text>
</comment>
<dbReference type="InterPro" id="IPR000531">
    <property type="entry name" value="Beta-barrel_TonB"/>
</dbReference>
<sequence length="783" mass="84200">MAHHKKLCLLSGAALLALSAPAYAQEGAEGDAEENASKDVIVVTARFREESIQDIGASVTGLSEEALQEQGLRDLDDIARIVPGLQTIKSRQNSNDIAIRGVISAGSGYETSAVFSVYVDEVSVAGAGNLRDFSSVDLNRIEVIRGPQPTLYGEGAVGGVIRYFTKDPDLDGPRVTGTARGQIESINEGGLAYSGENGTSIILAPGKLGVRLSGFYRKDEGFIDNPNEADDVNGFDSVGGRAVILAQPTDALEIRLSAFLSRDDMGESTQVDPGSDPEDLTFSASPMSGDFSDDFDLYSGRISYDFGALNLTSITGYYERRTASSLFSAGNSFGLAPFFPTVDTTTFSTSAGEFQQWSEEVRLVSDFDGPLNFTSGFYFRDRQDVGGQFLTCEGCAPVTTPQSPNLATRLSETQTRQYSGFLELTYEVSDVFRVIGGARYVNDTVTATLLQDDVVNLVPRFDGMGNLIPWTESDPIPFVDILATLNGAGLGTEFEFVLDRFLPRGGVEYDVTDDAMLYLNAALGARNGGVGNAIGALGASGGDENVFFENLFFEEDSVFSVDGGVKSAWLDGALTANLGVFYTKYKDTQIQVNTPANNTINGPNQRLLGLELETAYRFNDMFATFLNASVLDAEFQDGQVISPPPPGVTPPYFDLAEGNSPSNVPEFTLATGYTFKRPTGWGDLSLTSSGSFQYVGKRYSSVQNFPSTQLDPLEILNLRIGVENDVWALNLFASNLLDDIEAVNIGGNPLQQFIDANGDLNAPVVGVSVNRPRTFGVNLTLRY</sequence>
<evidence type="ECO:0000256" key="3">
    <source>
        <dbReference type="ARBA" id="ARBA00022452"/>
    </source>
</evidence>
<feature type="signal peptide" evidence="13">
    <location>
        <begin position="1"/>
        <end position="24"/>
    </location>
</feature>
<evidence type="ECO:0000256" key="8">
    <source>
        <dbReference type="ARBA" id="ARBA00023077"/>
    </source>
</evidence>
<accession>A0A239PW08</accession>
<dbReference type="Proteomes" id="UP000198346">
    <property type="component" value="Unassembled WGS sequence"/>
</dbReference>
<dbReference type="InterPro" id="IPR039426">
    <property type="entry name" value="TonB-dep_rcpt-like"/>
</dbReference>
<dbReference type="EMBL" id="FZQA01000005">
    <property type="protein sequence ID" value="SNT74489.1"/>
    <property type="molecule type" value="Genomic_DNA"/>
</dbReference>
<organism evidence="16 17">
    <name type="scientific">Amphiplicatus metriothermophilus</name>
    <dbReference type="NCBI Taxonomy" id="1519374"/>
    <lineage>
        <taxon>Bacteria</taxon>
        <taxon>Pseudomonadati</taxon>
        <taxon>Pseudomonadota</taxon>
        <taxon>Alphaproteobacteria</taxon>
        <taxon>Parvularculales</taxon>
        <taxon>Parvularculaceae</taxon>
        <taxon>Amphiplicatus</taxon>
    </lineage>
</organism>
<feature type="chain" id="PRO_5012173067" evidence="13">
    <location>
        <begin position="25"/>
        <end position="783"/>
    </location>
</feature>
<keyword evidence="2 11" id="KW-0813">Transport</keyword>
<proteinExistence type="inferred from homology"/>
<dbReference type="InterPro" id="IPR036942">
    <property type="entry name" value="Beta-barrel_TonB_sf"/>
</dbReference>
<evidence type="ECO:0000256" key="4">
    <source>
        <dbReference type="ARBA" id="ARBA00022496"/>
    </source>
</evidence>
<dbReference type="Pfam" id="PF00593">
    <property type="entry name" value="TonB_dep_Rec_b-barrel"/>
    <property type="match status" value="1"/>
</dbReference>
<evidence type="ECO:0000259" key="14">
    <source>
        <dbReference type="Pfam" id="PF00593"/>
    </source>
</evidence>
<dbReference type="RefSeq" id="WP_089412673.1">
    <property type="nucleotide sequence ID" value="NZ_FZQA01000005.1"/>
</dbReference>
<keyword evidence="3 11" id="KW-1134">Transmembrane beta strand</keyword>
<evidence type="ECO:0000256" key="7">
    <source>
        <dbReference type="ARBA" id="ARBA00023065"/>
    </source>
</evidence>
<dbReference type="InterPro" id="IPR012910">
    <property type="entry name" value="Plug_dom"/>
</dbReference>
<evidence type="ECO:0000256" key="13">
    <source>
        <dbReference type="SAM" id="SignalP"/>
    </source>
</evidence>
<protein>
    <submittedName>
        <fullName evidence="16">Outer membrane receptor proteins, mostly Fe transport</fullName>
    </submittedName>
</protein>
<keyword evidence="10 11" id="KW-0998">Cell outer membrane</keyword>
<evidence type="ECO:0000256" key="11">
    <source>
        <dbReference type="PROSITE-ProRule" id="PRU01360"/>
    </source>
</evidence>
<evidence type="ECO:0000259" key="15">
    <source>
        <dbReference type="Pfam" id="PF07715"/>
    </source>
</evidence>
<feature type="domain" description="TonB-dependent receptor-like beta-barrel" evidence="14">
    <location>
        <begin position="285"/>
        <end position="736"/>
    </location>
</feature>
<evidence type="ECO:0000256" key="12">
    <source>
        <dbReference type="RuleBase" id="RU003357"/>
    </source>
</evidence>
<dbReference type="Pfam" id="PF07715">
    <property type="entry name" value="Plug"/>
    <property type="match status" value="1"/>
</dbReference>
<dbReference type="PANTHER" id="PTHR32552:SF81">
    <property type="entry name" value="TONB-DEPENDENT OUTER MEMBRANE RECEPTOR"/>
    <property type="match status" value="1"/>
</dbReference>
<keyword evidence="7" id="KW-0406">Ion transport</keyword>
<dbReference type="GO" id="GO:0006826">
    <property type="term" value="P:iron ion transport"/>
    <property type="evidence" value="ECO:0007669"/>
    <property type="project" value="UniProtKB-KW"/>
</dbReference>
<keyword evidence="17" id="KW-1185">Reference proteome</keyword>
<keyword evidence="13" id="KW-0732">Signal</keyword>
<evidence type="ECO:0000256" key="2">
    <source>
        <dbReference type="ARBA" id="ARBA00022448"/>
    </source>
</evidence>
<evidence type="ECO:0000256" key="10">
    <source>
        <dbReference type="ARBA" id="ARBA00023237"/>
    </source>
</evidence>
<gene>
    <name evidence="16" type="ORF">SAMN06297382_2208</name>
</gene>
<name>A0A239PW08_9PROT</name>
<keyword evidence="6" id="KW-0408">Iron</keyword>
<evidence type="ECO:0000256" key="9">
    <source>
        <dbReference type="ARBA" id="ARBA00023136"/>
    </source>
</evidence>
<keyword evidence="8 12" id="KW-0798">TonB box</keyword>
<keyword evidence="5 11" id="KW-0812">Transmembrane</keyword>
<dbReference type="SUPFAM" id="SSF56935">
    <property type="entry name" value="Porins"/>
    <property type="match status" value="1"/>
</dbReference>
<dbReference type="PANTHER" id="PTHR32552">
    <property type="entry name" value="FERRICHROME IRON RECEPTOR-RELATED"/>
    <property type="match status" value="1"/>
</dbReference>
<dbReference type="AlphaFoldDB" id="A0A239PW08"/>
<dbReference type="PROSITE" id="PS52016">
    <property type="entry name" value="TONB_DEPENDENT_REC_3"/>
    <property type="match status" value="1"/>
</dbReference>
<keyword evidence="9 11" id="KW-0472">Membrane</keyword>
<evidence type="ECO:0000313" key="16">
    <source>
        <dbReference type="EMBL" id="SNT74489.1"/>
    </source>
</evidence>
<reference evidence="16 17" key="1">
    <citation type="submission" date="2017-07" db="EMBL/GenBank/DDBJ databases">
        <authorList>
            <person name="Sun Z.S."/>
            <person name="Albrecht U."/>
            <person name="Echele G."/>
            <person name="Lee C.C."/>
        </authorList>
    </citation>
    <scope>NUCLEOTIDE SEQUENCE [LARGE SCALE GENOMIC DNA]</scope>
    <source>
        <strain evidence="16 17">CGMCC 1.12710</strain>
    </source>
</reference>
<comment type="subcellular location">
    <subcellularLocation>
        <location evidence="1 11">Cell outer membrane</location>
        <topology evidence="1 11">Multi-pass membrane protein</topology>
    </subcellularLocation>
</comment>
<dbReference type="OrthoDB" id="9760333at2"/>
<evidence type="ECO:0000256" key="5">
    <source>
        <dbReference type="ARBA" id="ARBA00022692"/>
    </source>
</evidence>
<evidence type="ECO:0000256" key="1">
    <source>
        <dbReference type="ARBA" id="ARBA00004571"/>
    </source>
</evidence>
<dbReference type="GO" id="GO:0009279">
    <property type="term" value="C:cell outer membrane"/>
    <property type="evidence" value="ECO:0007669"/>
    <property type="project" value="UniProtKB-SubCell"/>
</dbReference>
<keyword evidence="16" id="KW-0675">Receptor</keyword>
<evidence type="ECO:0000313" key="17">
    <source>
        <dbReference type="Proteomes" id="UP000198346"/>
    </source>
</evidence>
<feature type="domain" description="TonB-dependent receptor plug" evidence="15">
    <location>
        <begin position="52"/>
        <end position="160"/>
    </location>
</feature>